<comment type="caution">
    <text evidence="1">The sequence shown here is derived from an EMBL/GenBank/DDBJ whole genome shotgun (WGS) entry which is preliminary data.</text>
</comment>
<dbReference type="EMBL" id="JAOPKB010000009">
    <property type="protein sequence ID" value="MCU4974039.1"/>
    <property type="molecule type" value="Genomic_DNA"/>
</dbReference>
<evidence type="ECO:0000313" key="4">
    <source>
        <dbReference type="Proteomes" id="UP001321018"/>
    </source>
</evidence>
<dbReference type="EMBL" id="JAOPKA010000020">
    <property type="protein sequence ID" value="MCU4743961.1"/>
    <property type="molecule type" value="Genomic_DNA"/>
</dbReference>
<dbReference type="Gene3D" id="1.10.10.10">
    <property type="entry name" value="Winged helix-like DNA-binding domain superfamily/Winged helix DNA-binding domain"/>
    <property type="match status" value="1"/>
</dbReference>
<dbReference type="InterPro" id="IPR036390">
    <property type="entry name" value="WH_DNA-bd_sf"/>
</dbReference>
<protein>
    <submittedName>
        <fullName evidence="1">Transcriptional regulator</fullName>
    </submittedName>
</protein>
<sequence>MRKPGKWMQLPSDERILEVLHSSGLVLSPAVIGKNINKSREQVNRRLSVLVDYGLVTRVERGYYEIADPGMQYLEGELDASELEADDE</sequence>
<keyword evidence="3" id="KW-1185">Reference proteome</keyword>
<dbReference type="Proteomes" id="UP001321018">
    <property type="component" value="Unassembled WGS sequence"/>
</dbReference>
<name>A0AAP3E3S5_9EURY</name>
<dbReference type="Proteomes" id="UP001320972">
    <property type="component" value="Unassembled WGS sequence"/>
</dbReference>
<reference evidence="1 3" key="1">
    <citation type="submission" date="2022-09" db="EMBL/GenBank/DDBJ databases">
        <title>Enrichment on poylsaccharides allowed isolation of novel metabolic and taxonomic groups of Haloarchaea.</title>
        <authorList>
            <person name="Sorokin D.Y."/>
            <person name="Elcheninov A.G."/>
            <person name="Khizhniak T.V."/>
            <person name="Kolganova T.V."/>
            <person name="Kublanov I.V."/>
        </authorList>
    </citation>
    <scope>NUCLEOTIDE SEQUENCE</scope>
    <source>
        <strain evidence="2 3">AArc-m2/3/4</strain>
        <strain evidence="1">AArc-xg1-1</strain>
    </source>
</reference>
<dbReference type="AlphaFoldDB" id="A0AAP3E3S5"/>
<accession>A0AAP3E3S5</accession>
<dbReference type="SUPFAM" id="SSF46785">
    <property type="entry name" value="Winged helix' DNA-binding domain"/>
    <property type="match status" value="1"/>
</dbReference>
<evidence type="ECO:0000313" key="2">
    <source>
        <dbReference type="EMBL" id="MCU4974039.1"/>
    </source>
</evidence>
<dbReference type="InterPro" id="IPR036388">
    <property type="entry name" value="WH-like_DNA-bd_sf"/>
</dbReference>
<evidence type="ECO:0000313" key="3">
    <source>
        <dbReference type="Proteomes" id="UP001320972"/>
    </source>
</evidence>
<proteinExistence type="predicted"/>
<gene>
    <name evidence="2" type="ORF">OB955_15015</name>
    <name evidence="1" type="ORF">OB960_21505</name>
</gene>
<evidence type="ECO:0000313" key="1">
    <source>
        <dbReference type="EMBL" id="MCU4743961.1"/>
    </source>
</evidence>
<dbReference type="RefSeq" id="WP_338005770.1">
    <property type="nucleotide sequence ID" value="NZ_JAOPKA010000020.1"/>
</dbReference>
<organism evidence="1 4">
    <name type="scientific">Natronoglomus mannanivorans</name>
    <dbReference type="NCBI Taxonomy" id="2979990"/>
    <lineage>
        <taxon>Archaea</taxon>
        <taxon>Methanobacteriati</taxon>
        <taxon>Methanobacteriota</taxon>
        <taxon>Stenosarchaea group</taxon>
        <taxon>Halobacteria</taxon>
        <taxon>Halobacteriales</taxon>
        <taxon>Natrialbaceae</taxon>
        <taxon>Natronoglomus</taxon>
    </lineage>
</organism>